<dbReference type="OrthoDB" id="3393149at2"/>
<dbReference type="NCBIfam" id="TIGR01764">
    <property type="entry name" value="excise"/>
    <property type="match status" value="1"/>
</dbReference>
<dbReference type="CDD" id="cd04762">
    <property type="entry name" value="HTH_MerR-trunc"/>
    <property type="match status" value="1"/>
</dbReference>
<reference evidence="2 3" key="1">
    <citation type="submission" date="2018-11" db="EMBL/GenBank/DDBJ databases">
        <title>The genome draft of YIM 96095.</title>
        <authorList>
            <person name="Tang S.-K."/>
            <person name="Chunyu W.-X."/>
            <person name="Feng Y.-Z."/>
        </authorList>
    </citation>
    <scope>NUCLEOTIDE SEQUENCE [LARGE SCALE GENOMIC DNA]</scope>
    <source>
        <strain evidence="2 3">YIM 96095</strain>
    </source>
</reference>
<accession>A0A3N0E8H3</accession>
<dbReference type="InterPro" id="IPR041657">
    <property type="entry name" value="HTH_17"/>
</dbReference>
<proteinExistence type="predicted"/>
<evidence type="ECO:0000259" key="1">
    <source>
        <dbReference type="Pfam" id="PF12728"/>
    </source>
</evidence>
<gene>
    <name evidence="2" type="ORF">EFW17_13010</name>
</gene>
<dbReference type="SUPFAM" id="SSF46955">
    <property type="entry name" value="Putative DNA-binding domain"/>
    <property type="match status" value="1"/>
</dbReference>
<dbReference type="Pfam" id="PF12728">
    <property type="entry name" value="HTH_17"/>
    <property type="match status" value="1"/>
</dbReference>
<protein>
    <submittedName>
        <fullName evidence="2">Helix-turn-helix domain-containing protein</fullName>
    </submittedName>
</protein>
<comment type="caution">
    <text evidence="2">The sequence shown here is derived from an EMBL/GenBank/DDBJ whole genome shotgun (WGS) entry which is preliminary data.</text>
</comment>
<dbReference type="RefSeq" id="WP_123201644.1">
    <property type="nucleotide sequence ID" value="NZ_RJMB01000012.1"/>
</dbReference>
<dbReference type="InterPro" id="IPR010093">
    <property type="entry name" value="SinI_DNA-bd"/>
</dbReference>
<evidence type="ECO:0000313" key="2">
    <source>
        <dbReference type="EMBL" id="RNL84151.1"/>
    </source>
</evidence>
<dbReference type="AlphaFoldDB" id="A0A3N0E8H3"/>
<name>A0A3N0E8H3_9ACTN</name>
<dbReference type="InterPro" id="IPR009061">
    <property type="entry name" value="DNA-bd_dom_put_sf"/>
</dbReference>
<dbReference type="Gene3D" id="1.10.1660.10">
    <property type="match status" value="1"/>
</dbReference>
<dbReference type="EMBL" id="RJMB01000012">
    <property type="protein sequence ID" value="RNL84151.1"/>
    <property type="molecule type" value="Genomic_DNA"/>
</dbReference>
<evidence type="ECO:0000313" key="3">
    <source>
        <dbReference type="Proteomes" id="UP000269198"/>
    </source>
</evidence>
<feature type="domain" description="Helix-turn-helix" evidence="1">
    <location>
        <begin position="18"/>
        <end position="67"/>
    </location>
</feature>
<sequence>MTTRKPGSSSLVHEAEPLVTVKEVAALLHVSTETVLTWVRTGRLAAIRTPGGHPRFHAAQIRALLQTGEPTPTREEGQR</sequence>
<dbReference type="GO" id="GO:0003677">
    <property type="term" value="F:DNA binding"/>
    <property type="evidence" value="ECO:0007669"/>
    <property type="project" value="InterPro"/>
</dbReference>
<keyword evidence="3" id="KW-1185">Reference proteome</keyword>
<organism evidence="2 3">
    <name type="scientific">Halostreptopolyspora alba</name>
    <dbReference type="NCBI Taxonomy" id="2487137"/>
    <lineage>
        <taxon>Bacteria</taxon>
        <taxon>Bacillati</taxon>
        <taxon>Actinomycetota</taxon>
        <taxon>Actinomycetes</taxon>
        <taxon>Streptosporangiales</taxon>
        <taxon>Nocardiopsidaceae</taxon>
        <taxon>Halostreptopolyspora</taxon>
    </lineage>
</organism>
<dbReference type="Proteomes" id="UP000269198">
    <property type="component" value="Unassembled WGS sequence"/>
</dbReference>